<dbReference type="AlphaFoldDB" id="A0A150N2Y1"/>
<sequence length="166" mass="20123">MMVNIYLADLMVSERKGFKRKKGTYRVFIKEMRSPFSIKLKTIAPTNFTDSLRFLKSKEKHDRFLGEEARFRTIACSCDAQLYFVFKSINQLYMFIVKLDLQKQKFEIALYEWNQLQQKYLRLHTNELLTIERQLIYYILQSLYILDNNRISYLFMCPARKNNKRL</sequence>
<evidence type="ECO:0000313" key="2">
    <source>
        <dbReference type="Proteomes" id="UP000075324"/>
    </source>
</evidence>
<accession>A0A150N2Y1</accession>
<reference evidence="1 2" key="1">
    <citation type="submission" date="2016-01" db="EMBL/GenBank/DDBJ databases">
        <title>Draft Genome Sequences of Seven Thermophilic Sporeformers Isolated from Foods.</title>
        <authorList>
            <person name="Berendsen E.M."/>
            <person name="Wells-Bennik M.H."/>
            <person name="Krawcyk A.O."/>
            <person name="De Jong A."/>
            <person name="Holsappel S."/>
            <person name="Eijlander R.T."/>
            <person name="Kuipers O.P."/>
        </authorList>
    </citation>
    <scope>NUCLEOTIDE SEQUENCE [LARGE SCALE GENOMIC DNA]</scope>
    <source>
        <strain evidence="1 2">B4110</strain>
    </source>
</reference>
<name>A0A150N2Y1_9BACL</name>
<dbReference type="RefSeq" id="WP_015865173.1">
    <property type="nucleotide sequence ID" value="NZ_LQYW01000043.1"/>
</dbReference>
<dbReference type="EMBL" id="LQYW01000043">
    <property type="protein sequence ID" value="KYD31064.1"/>
    <property type="molecule type" value="Genomic_DNA"/>
</dbReference>
<comment type="caution">
    <text evidence="1">The sequence shown here is derived from an EMBL/GenBank/DDBJ whole genome shotgun (WGS) entry which is preliminary data.</text>
</comment>
<organism evidence="1 2">
    <name type="scientific">Parageobacillus toebii</name>
    <dbReference type="NCBI Taxonomy" id="153151"/>
    <lineage>
        <taxon>Bacteria</taxon>
        <taxon>Bacillati</taxon>
        <taxon>Bacillota</taxon>
        <taxon>Bacilli</taxon>
        <taxon>Bacillales</taxon>
        <taxon>Anoxybacillaceae</taxon>
        <taxon>Parageobacillus</taxon>
    </lineage>
</organism>
<gene>
    <name evidence="1" type="ORF">B4110_3274</name>
</gene>
<protein>
    <submittedName>
        <fullName evidence="1">Uncharacterized protein</fullName>
    </submittedName>
</protein>
<dbReference type="PATRIC" id="fig|153151.4.peg.2736"/>
<evidence type="ECO:0000313" key="1">
    <source>
        <dbReference type="EMBL" id="KYD31064.1"/>
    </source>
</evidence>
<proteinExistence type="predicted"/>
<dbReference type="Proteomes" id="UP000075324">
    <property type="component" value="Unassembled WGS sequence"/>
</dbReference>